<sequence>VAKKIRSAVTDPARIHTIDKGHPEICNIFHYHKSFNKIESER</sequence>
<comment type="caution">
    <text evidence="1">The sequence shown here is derived from an EMBL/GenBank/DDBJ whole genome shotgun (WGS) entry which is preliminary data.</text>
</comment>
<protein>
    <submittedName>
        <fullName evidence="1">Uncharacterized protein</fullName>
    </submittedName>
</protein>
<name>X1M604_9ZZZZ</name>
<feature type="non-terminal residue" evidence="1">
    <location>
        <position position="1"/>
    </location>
</feature>
<organism evidence="1">
    <name type="scientific">marine sediment metagenome</name>
    <dbReference type="NCBI Taxonomy" id="412755"/>
    <lineage>
        <taxon>unclassified sequences</taxon>
        <taxon>metagenomes</taxon>
        <taxon>ecological metagenomes</taxon>
    </lineage>
</organism>
<dbReference type="EMBL" id="BARV01013843">
    <property type="protein sequence ID" value="GAI26773.1"/>
    <property type="molecule type" value="Genomic_DNA"/>
</dbReference>
<proteinExistence type="predicted"/>
<dbReference type="Gene3D" id="1.10.240.10">
    <property type="entry name" value="Tyrosyl-Transfer RNA Synthetase"/>
    <property type="match status" value="1"/>
</dbReference>
<accession>X1M604</accession>
<dbReference type="AlphaFoldDB" id="X1M604"/>
<evidence type="ECO:0000313" key="1">
    <source>
        <dbReference type="EMBL" id="GAI26773.1"/>
    </source>
</evidence>
<gene>
    <name evidence="1" type="ORF">S06H3_24682</name>
</gene>
<reference evidence="1" key="1">
    <citation type="journal article" date="2014" name="Front. Microbiol.">
        <title>High frequency of phylogenetically diverse reductive dehalogenase-homologous genes in deep subseafloor sedimentary metagenomes.</title>
        <authorList>
            <person name="Kawai M."/>
            <person name="Futagami T."/>
            <person name="Toyoda A."/>
            <person name="Takaki Y."/>
            <person name="Nishi S."/>
            <person name="Hori S."/>
            <person name="Arai W."/>
            <person name="Tsubouchi T."/>
            <person name="Morono Y."/>
            <person name="Uchiyama I."/>
            <person name="Ito T."/>
            <person name="Fujiyama A."/>
            <person name="Inagaki F."/>
            <person name="Takami H."/>
        </authorList>
    </citation>
    <scope>NUCLEOTIDE SEQUENCE</scope>
    <source>
        <strain evidence="1">Expedition CK06-06</strain>
    </source>
</reference>